<feature type="domain" description="Ricin B lectin" evidence="14">
    <location>
        <begin position="322"/>
        <end position="448"/>
    </location>
</feature>
<evidence type="ECO:0000256" key="3">
    <source>
        <dbReference type="ARBA" id="ARBA00022656"/>
    </source>
</evidence>
<protein>
    <recommendedName>
        <fullName evidence="13">Ribosome-inactivating protein</fullName>
    </recommendedName>
    <component>
        <recommendedName>
            <fullName evidence="13">Ribosome-inactivating protein chain A</fullName>
        </recommendedName>
        <alternativeName>
            <fullName evidence="13">rRNA N-glycosidase</fullName>
            <ecNumber evidence="13">3.2.2.22</ecNumber>
        </alternativeName>
    </component>
    <component>
        <recommendedName>
            <fullName evidence="13">Ribosome-inactivating protein chain B</fullName>
        </recommendedName>
    </component>
</protein>
<evidence type="ECO:0000256" key="10">
    <source>
        <dbReference type="ARBA" id="ARBA00023157"/>
    </source>
</evidence>
<comment type="similarity">
    <text evidence="2">In the N-terminal section; belongs to the ribosome-inactivating protein family. Type 2 RIP subfamily.</text>
</comment>
<dbReference type="AlphaFoldDB" id="B9T8T0"/>
<evidence type="ECO:0000313" key="16">
    <source>
        <dbReference type="Proteomes" id="UP000008311"/>
    </source>
</evidence>
<dbReference type="EMBL" id="EQ975183">
    <property type="protein sequence ID" value="EEF27734.1"/>
    <property type="molecule type" value="Genomic_DNA"/>
</dbReference>
<evidence type="ECO:0000256" key="2">
    <source>
        <dbReference type="ARBA" id="ARBA00010414"/>
    </source>
</evidence>
<comment type="function">
    <text evidence="13">The A chain is responsible for inhibiting protein synthesis through the catalytic inactivation of 60S ribosomal subunits by removing adenine from position 4,324 of 28S rRNA. The B chain binds to cell receptors and probably facilitates the entry into the cell of the A chain; B chains are also responsible for cell agglutination (lectin activity).</text>
</comment>
<keyword evidence="7" id="KW-0547">Nucleotide-binding</keyword>
<dbReference type="InterPro" id="IPR035992">
    <property type="entry name" value="Ricin_B-like_lectins"/>
</dbReference>
<dbReference type="PRINTS" id="PR00396">
    <property type="entry name" value="SHIGARICIN"/>
</dbReference>
<evidence type="ECO:0000256" key="13">
    <source>
        <dbReference type="RuleBase" id="RU004915"/>
    </source>
</evidence>
<keyword evidence="10" id="KW-1015">Disulfide bond</keyword>
<evidence type="ECO:0000256" key="11">
    <source>
        <dbReference type="ARBA" id="ARBA00023180"/>
    </source>
</evidence>
<keyword evidence="16" id="KW-1185">Reference proteome</keyword>
<comment type="subunit">
    <text evidence="13">Might form dimers or tetramers of disulfide-linked A and B chains.</text>
</comment>
<dbReference type="PANTHER" id="PTHR33453">
    <property type="match status" value="1"/>
</dbReference>
<keyword evidence="11" id="KW-0325">Glycoprotein</keyword>
<comment type="catalytic activity">
    <reaction evidence="1 13">
        <text>Endohydrolysis of the N-glycosidic bond at one specific adenosine on the 28S rRNA.</text>
        <dbReference type="EC" id="3.2.2.22"/>
    </reaction>
</comment>
<keyword evidence="5" id="KW-0430">Lectin</keyword>
<keyword evidence="12 13" id="KW-0652">Protein synthesis inhibitor</keyword>
<dbReference type="GO" id="GO:0017148">
    <property type="term" value="P:negative regulation of translation"/>
    <property type="evidence" value="ECO:0007669"/>
    <property type="project" value="UniProtKB-KW"/>
</dbReference>
<name>B9T8T0_RICCO</name>
<proteinExistence type="inferred from homology"/>
<gene>
    <name evidence="15" type="ORF">RCOM_2159910</name>
</gene>
<dbReference type="InterPro" id="IPR000772">
    <property type="entry name" value="Ricin_B_lectin"/>
</dbReference>
<evidence type="ECO:0000256" key="4">
    <source>
        <dbReference type="ARBA" id="ARBA00022729"/>
    </source>
</evidence>
<dbReference type="FunFam" id="2.80.10.50:FF:000079">
    <property type="entry name" value="Ricin"/>
    <property type="match status" value="1"/>
</dbReference>
<dbReference type="GO" id="GO:0000166">
    <property type="term" value="F:nucleotide binding"/>
    <property type="evidence" value="ECO:0007669"/>
    <property type="project" value="UniProtKB-KW"/>
</dbReference>
<keyword evidence="6" id="KW-0677">Repeat</keyword>
<dbReference type="FunFam" id="3.40.420.10:FF:000001">
    <property type="entry name" value="Ricin"/>
    <property type="match status" value="1"/>
</dbReference>
<dbReference type="SMART" id="SM00458">
    <property type="entry name" value="RICIN"/>
    <property type="match status" value="2"/>
</dbReference>
<dbReference type="GO" id="GO:0030598">
    <property type="term" value="F:rRNA N-glycosylase activity"/>
    <property type="evidence" value="ECO:0007669"/>
    <property type="project" value="UniProtKB-EC"/>
</dbReference>
<dbReference type="SMR" id="B9T8T0"/>
<dbReference type="FunFam" id="4.10.470.10:FF:000001">
    <property type="entry name" value="Ricin"/>
    <property type="match status" value="1"/>
</dbReference>
<dbReference type="InterPro" id="IPR036041">
    <property type="entry name" value="Ribosome-inact_prot_sf"/>
</dbReference>
<dbReference type="Gene3D" id="2.80.10.50">
    <property type="match status" value="2"/>
</dbReference>
<dbReference type="PROSITE" id="PS00275">
    <property type="entry name" value="SHIGA_RICIN"/>
    <property type="match status" value="1"/>
</dbReference>
<dbReference type="GO" id="GO:0030246">
    <property type="term" value="F:carbohydrate binding"/>
    <property type="evidence" value="ECO:0007669"/>
    <property type="project" value="UniProtKB-KW"/>
</dbReference>
<evidence type="ECO:0000256" key="9">
    <source>
        <dbReference type="ARBA" id="ARBA00022821"/>
    </source>
</evidence>
<dbReference type="Gene3D" id="4.10.470.10">
    <property type="entry name" value="Ricin (A Subunit), domain 2"/>
    <property type="match status" value="1"/>
</dbReference>
<dbReference type="EC" id="3.2.2.22" evidence="13"/>
<evidence type="ECO:0000259" key="14">
    <source>
        <dbReference type="SMART" id="SM00458"/>
    </source>
</evidence>
<dbReference type="InterPro" id="IPR016138">
    <property type="entry name" value="Ribosome_inactivat_prot_sub1"/>
</dbReference>
<evidence type="ECO:0000256" key="1">
    <source>
        <dbReference type="ARBA" id="ARBA00000237"/>
    </source>
</evidence>
<evidence type="ECO:0000256" key="8">
    <source>
        <dbReference type="ARBA" id="ARBA00022801"/>
    </source>
</evidence>
<dbReference type="Proteomes" id="UP000008311">
    <property type="component" value="Unassembled WGS sequence"/>
</dbReference>
<keyword evidence="8 13" id="KW-0378">Hydrolase</keyword>
<keyword evidence="15" id="KW-0326">Glycosidase</keyword>
<dbReference type="InterPro" id="IPR017989">
    <property type="entry name" value="Ribosome_inactivat_1/2"/>
</dbReference>
<dbReference type="Gene3D" id="3.40.420.10">
    <property type="entry name" value="Ricin (A subunit), domain 1"/>
    <property type="match status" value="1"/>
</dbReference>
<accession>B9T8T0</accession>
<dbReference type="PROSITE" id="PS50231">
    <property type="entry name" value="RICIN_B_LECTIN"/>
    <property type="match status" value="2"/>
</dbReference>
<dbReference type="CAZy" id="CBM13">
    <property type="family name" value="Carbohydrate-Binding Module Family 13"/>
</dbReference>
<dbReference type="Allergome" id="2803">
    <property type="allergen name" value="Ric c RIP"/>
</dbReference>
<reference evidence="16" key="1">
    <citation type="journal article" date="2010" name="Nat. Biotechnol.">
        <title>Draft genome sequence of the oilseed species Ricinus communis.</title>
        <authorList>
            <person name="Chan A.P."/>
            <person name="Crabtree J."/>
            <person name="Zhao Q."/>
            <person name="Lorenzi H."/>
            <person name="Orvis J."/>
            <person name="Puiu D."/>
            <person name="Melake-Berhan A."/>
            <person name="Jones K.M."/>
            <person name="Redman J."/>
            <person name="Chen G."/>
            <person name="Cahoon E.B."/>
            <person name="Gedil M."/>
            <person name="Stanke M."/>
            <person name="Haas B.J."/>
            <person name="Wortman J.R."/>
            <person name="Fraser-Liggett C.M."/>
            <person name="Ravel J."/>
            <person name="Rabinowicz P.D."/>
        </authorList>
    </citation>
    <scope>NUCLEOTIDE SEQUENCE [LARGE SCALE GENOMIC DNA]</scope>
    <source>
        <strain evidence="16">cv. Hale</strain>
    </source>
</reference>
<dbReference type="SUPFAM" id="SSF56371">
    <property type="entry name" value="Ribosome inactivating proteins (RIP)"/>
    <property type="match status" value="1"/>
</dbReference>
<dbReference type="STRING" id="3988.B9T8T0"/>
<evidence type="ECO:0000256" key="5">
    <source>
        <dbReference type="ARBA" id="ARBA00022734"/>
    </source>
</evidence>
<dbReference type="CDD" id="cd23480">
    <property type="entry name" value="beta-trefoil_Ricin-like_rpt1"/>
    <property type="match status" value="1"/>
</dbReference>
<dbReference type="InParanoid" id="B9T8T0"/>
<comment type="similarity">
    <text evidence="13">Belongs to the ribosome-inactivating protein family.</text>
</comment>
<evidence type="ECO:0000256" key="6">
    <source>
        <dbReference type="ARBA" id="ARBA00022737"/>
    </source>
</evidence>
<dbReference type="InterPro" id="IPR001574">
    <property type="entry name" value="Ribosome_inactivat_prot"/>
</dbReference>
<evidence type="ECO:0000313" key="15">
    <source>
        <dbReference type="EMBL" id="EEF27734.1"/>
    </source>
</evidence>
<dbReference type="Pfam" id="PF00652">
    <property type="entry name" value="Ricin_B_lectin"/>
    <property type="match status" value="2"/>
</dbReference>
<dbReference type="SUPFAM" id="SSF50370">
    <property type="entry name" value="Ricin B-like lectins"/>
    <property type="match status" value="2"/>
</dbReference>
<feature type="domain" description="Ricin B lectin" evidence="14">
    <location>
        <begin position="452"/>
        <end position="575"/>
    </location>
</feature>
<dbReference type="InterPro" id="IPR016139">
    <property type="entry name" value="Ribosome_inactivat_prot_sub2"/>
</dbReference>
<dbReference type="GO" id="GO:0090729">
    <property type="term" value="F:toxin activity"/>
    <property type="evidence" value="ECO:0007669"/>
    <property type="project" value="UniProtKB-KW"/>
</dbReference>
<evidence type="ECO:0000256" key="12">
    <source>
        <dbReference type="ARBA" id="ARBA00023193"/>
    </source>
</evidence>
<dbReference type="InterPro" id="IPR017988">
    <property type="entry name" value="Ribosome_inactivat_prot_CS"/>
</dbReference>
<keyword evidence="9 13" id="KW-0611">Plant defense</keyword>
<dbReference type="CDD" id="cd23487">
    <property type="entry name" value="beta-trefoil_Ricin_like_rpt2"/>
    <property type="match status" value="1"/>
</dbReference>
<keyword evidence="3 13" id="KW-0800">Toxin</keyword>
<dbReference type="FunFam" id="2.80.10.50:FF:000076">
    <property type="entry name" value="Beta-galactoside-specific lectin 1"/>
    <property type="match status" value="1"/>
</dbReference>
<dbReference type="PANTHER" id="PTHR33453:SF34">
    <property type="entry name" value="RIBOSOME-INACTIVATING PROTEIN"/>
    <property type="match status" value="1"/>
</dbReference>
<dbReference type="Pfam" id="PF00161">
    <property type="entry name" value="RIP"/>
    <property type="match status" value="1"/>
</dbReference>
<dbReference type="GO" id="GO:0006952">
    <property type="term" value="P:defense response"/>
    <property type="evidence" value="ECO:0007669"/>
    <property type="project" value="UniProtKB-KW"/>
</dbReference>
<sequence>MKPGGNTIVIWMYAVATWLCFGSTSGWSFTLEDNNIFPKQYPIINFTTAGATVQSYTNFIRAVRGRLTTGADVRHEIPVLPNRVGLPINQRFILVELSNHAELSVTLALDVTNAYVVGYRAGNSAYFFHPDNQEDAEAITHLFTDVQNRYTFAFGGNYDRLEQLAGNLRENIELGNGPLEEAISALYYYSTGGTQLPTLARSFIICIQMISEAARFQYIEGEMRTRIRYNRRSAPDPSVITLENSWGRLSTAIQESNQGAFASPIQLQRRNGSKFSVYDVSILIPIIALMVYRCAPPPSSQFSLLIRPVVPNFNADVCMDPEPIVRIVGRNGLCVDVRDGRFHNGNAIQLWPCKSNTDANQLWTLKRDNTIRSNGKCLTTYGYSPGVYVMIYDCNTAATDATRWQIWDNGTIINPRSSLVLAATSGNSGTTLTVQTNIYAVSQGWLPTNNTQPFVTTIVGLYGLCLQANSGQVWIEDCSSEKAEQQWALYADGSIRPQQNRDNCLTSDSNIRETVVKILSCGPASSGQRWMFKNDGTILNLYSGLVLDVRASDPSLKQIILYPLHGDPNQIWLPLF</sequence>
<keyword evidence="4" id="KW-0732">Signal</keyword>
<evidence type="ECO:0000256" key="7">
    <source>
        <dbReference type="ARBA" id="ARBA00022741"/>
    </source>
</evidence>
<organism evidence="15 16">
    <name type="scientific">Ricinus communis</name>
    <name type="common">Castor bean</name>
    <dbReference type="NCBI Taxonomy" id="3988"/>
    <lineage>
        <taxon>Eukaryota</taxon>
        <taxon>Viridiplantae</taxon>
        <taxon>Streptophyta</taxon>
        <taxon>Embryophyta</taxon>
        <taxon>Tracheophyta</taxon>
        <taxon>Spermatophyta</taxon>
        <taxon>Magnoliopsida</taxon>
        <taxon>eudicotyledons</taxon>
        <taxon>Gunneridae</taxon>
        <taxon>Pentapetalae</taxon>
        <taxon>rosids</taxon>
        <taxon>fabids</taxon>
        <taxon>Malpighiales</taxon>
        <taxon>Euphorbiaceae</taxon>
        <taxon>Acalyphoideae</taxon>
        <taxon>Acalypheae</taxon>
        <taxon>Ricinus</taxon>
    </lineage>
</organism>